<evidence type="ECO:0000256" key="1">
    <source>
        <dbReference type="ARBA" id="ARBA00004123"/>
    </source>
</evidence>
<feature type="region of interest" description="Disordered" evidence="4">
    <location>
        <begin position="840"/>
        <end position="865"/>
    </location>
</feature>
<dbReference type="PANTHER" id="PTHR45629:SF7">
    <property type="entry name" value="DNA EXCISION REPAIR PROTEIN ERCC-6-RELATED"/>
    <property type="match status" value="1"/>
</dbReference>
<dbReference type="GO" id="GO:0016787">
    <property type="term" value="F:hydrolase activity"/>
    <property type="evidence" value="ECO:0007669"/>
    <property type="project" value="UniProtKB-KW"/>
</dbReference>
<dbReference type="SMART" id="SM00487">
    <property type="entry name" value="DEXDc"/>
    <property type="match status" value="1"/>
</dbReference>
<feature type="compositionally biased region" description="Basic and acidic residues" evidence="4">
    <location>
        <begin position="67"/>
        <end position="94"/>
    </location>
</feature>
<dbReference type="InterPro" id="IPR027417">
    <property type="entry name" value="P-loop_NTPase"/>
</dbReference>
<dbReference type="EMBL" id="WHWC01000018">
    <property type="protein sequence ID" value="KAG8364730.1"/>
    <property type="molecule type" value="Genomic_DNA"/>
</dbReference>
<feature type="domain" description="Helicase ATP-binding" evidence="5">
    <location>
        <begin position="138"/>
        <end position="312"/>
    </location>
</feature>
<dbReference type="InterPro" id="IPR001650">
    <property type="entry name" value="Helicase_C-like"/>
</dbReference>
<keyword evidence="8" id="KW-1185">Reference proteome</keyword>
<dbReference type="InterPro" id="IPR038718">
    <property type="entry name" value="SNF2-like_sf"/>
</dbReference>
<protein>
    <recommendedName>
        <fullName evidence="9">Switch 2</fullName>
    </recommendedName>
</protein>
<evidence type="ECO:0000313" key="7">
    <source>
        <dbReference type="EMBL" id="KAG8364730.1"/>
    </source>
</evidence>
<accession>A0AAV6W7S4</accession>
<dbReference type="SMART" id="SM00490">
    <property type="entry name" value="HELICc"/>
    <property type="match status" value="1"/>
</dbReference>
<dbReference type="GO" id="GO:0005634">
    <property type="term" value="C:nucleus"/>
    <property type="evidence" value="ECO:0007669"/>
    <property type="project" value="UniProtKB-SubCell"/>
</dbReference>
<feature type="region of interest" description="Disordered" evidence="4">
    <location>
        <begin position="14"/>
        <end position="98"/>
    </location>
</feature>
<comment type="caution">
    <text evidence="7">The sequence shown here is derived from an EMBL/GenBank/DDBJ whole genome shotgun (WGS) entry which is preliminary data.</text>
</comment>
<evidence type="ECO:0000256" key="2">
    <source>
        <dbReference type="ARBA" id="ARBA00022801"/>
    </source>
</evidence>
<dbReference type="Gene3D" id="3.40.50.10810">
    <property type="entry name" value="Tandem AAA-ATPase domain"/>
    <property type="match status" value="1"/>
</dbReference>
<evidence type="ECO:0000256" key="3">
    <source>
        <dbReference type="ARBA" id="ARBA00023242"/>
    </source>
</evidence>
<evidence type="ECO:0008006" key="9">
    <source>
        <dbReference type="Google" id="ProtNLM"/>
    </source>
</evidence>
<dbReference type="PROSITE" id="PS51192">
    <property type="entry name" value="HELICASE_ATP_BIND_1"/>
    <property type="match status" value="1"/>
</dbReference>
<dbReference type="InterPro" id="IPR014001">
    <property type="entry name" value="Helicase_ATP-bd"/>
</dbReference>
<keyword evidence="3" id="KW-0539">Nucleus</keyword>
<evidence type="ECO:0000259" key="6">
    <source>
        <dbReference type="PROSITE" id="PS51194"/>
    </source>
</evidence>
<sequence length="899" mass="101475">MSFNAFKEALKPCKNNLTSSSSSQIPQHLNSSIISRKPPKSSLTRQLSRLQEDTAFDPQNQLPKRAAHFDPGSEKKDGDKEENGKENPKLESFRHPHHTGPYEPLVLSLPAEIPVIQVPSSINSRLLEHQRGGVRFLYNLYRSNHGGVLGDDMGLGKTIQTIAFLAAVYGKDEESDFTSNKGKQIRKKGPVLIICPSSVILNWESEFSKWSTFIVSVYHGPNRDLIIDKLNAHGVEILITSFDTYRIQGSILSDIEWEIVVIDEAHKLKNEKSKLYTACLKIRTLKRYGLTGTVMQNKIMELFNLFDLVVPGSLGTREHFREFYDEPLKHGQRSSAPEQFVRVAGERKEHLVSVLRKYMLRRTKEETIGHLMMGKEDNVVFCAMSELQKRIYQRILQLPDIQCLVNKDLPCSCGSPLKQFECCKRTVPDGLIWPYLHRDNTEGCDSCPFCLVLPCLVKLQQISNHLELIKPNSKDDQDKQRKDAEFASAIFGNDNDLVGGSAQNDSFMGLSDVRHCGKMRALEKLMHSWICRGDKILLFSYSVRMLDILEKFIIRKGYGFSRLDGSTPTSLRQSLVDDFNSSPSKQVFLISTRAGGLGLNLVSANRVVIFDPNWNPAQDLQAQDRSFRFGQKRHVTVFRLLAAGSLEEIVYTRQVYKQQLSNIAVSGKMEKRYFEGVQDSKEFRGELFGICNLFRDLSDKLFTSEIVEVHEKQGKTYNHNHSGKSDFTELGISFDPPHKEIVDKRLVESEIGEPKDKRKTRVDPALEDLGIVYAHRNEDIVNFGCGMEVEGKVRRMCLEEGEERKDLSEGNATAAVVEERRGLSEGDATAAVVGVKENYSQVIDSSSPPSPSSKRRKSEEECSNSSLLAMLMGMKEVELNKLLNQDPTSPLLHASHSPL</sequence>
<organism evidence="7 8">
    <name type="scientific">Buddleja alternifolia</name>
    <dbReference type="NCBI Taxonomy" id="168488"/>
    <lineage>
        <taxon>Eukaryota</taxon>
        <taxon>Viridiplantae</taxon>
        <taxon>Streptophyta</taxon>
        <taxon>Embryophyta</taxon>
        <taxon>Tracheophyta</taxon>
        <taxon>Spermatophyta</taxon>
        <taxon>Magnoliopsida</taxon>
        <taxon>eudicotyledons</taxon>
        <taxon>Gunneridae</taxon>
        <taxon>Pentapetalae</taxon>
        <taxon>asterids</taxon>
        <taxon>lamiids</taxon>
        <taxon>Lamiales</taxon>
        <taxon>Scrophulariaceae</taxon>
        <taxon>Buddlejeae</taxon>
        <taxon>Buddleja</taxon>
    </lineage>
</organism>
<dbReference type="Pfam" id="PF00176">
    <property type="entry name" value="SNF2-rel_dom"/>
    <property type="match status" value="1"/>
</dbReference>
<dbReference type="PANTHER" id="PTHR45629">
    <property type="entry name" value="SNF2/RAD54 FAMILY MEMBER"/>
    <property type="match status" value="1"/>
</dbReference>
<dbReference type="GO" id="GO:0005524">
    <property type="term" value="F:ATP binding"/>
    <property type="evidence" value="ECO:0007669"/>
    <property type="project" value="InterPro"/>
</dbReference>
<feature type="compositionally biased region" description="Low complexity" evidence="4">
    <location>
        <begin position="31"/>
        <end position="42"/>
    </location>
</feature>
<evidence type="ECO:0000259" key="5">
    <source>
        <dbReference type="PROSITE" id="PS51192"/>
    </source>
</evidence>
<evidence type="ECO:0000256" key="4">
    <source>
        <dbReference type="SAM" id="MobiDB-lite"/>
    </source>
</evidence>
<reference evidence="7" key="1">
    <citation type="submission" date="2019-10" db="EMBL/GenBank/DDBJ databases">
        <authorList>
            <person name="Zhang R."/>
            <person name="Pan Y."/>
            <person name="Wang J."/>
            <person name="Ma R."/>
            <person name="Yu S."/>
        </authorList>
    </citation>
    <scope>NUCLEOTIDE SEQUENCE</scope>
    <source>
        <strain evidence="7">LA-IB0</strain>
        <tissue evidence="7">Leaf</tissue>
    </source>
</reference>
<dbReference type="Proteomes" id="UP000826271">
    <property type="component" value="Unassembled WGS sequence"/>
</dbReference>
<feature type="domain" description="Helicase C-terminal" evidence="6">
    <location>
        <begin position="521"/>
        <end position="674"/>
    </location>
</feature>
<proteinExistence type="predicted"/>
<comment type="subcellular location">
    <subcellularLocation>
        <location evidence="1">Nucleus</location>
    </subcellularLocation>
</comment>
<dbReference type="Gene3D" id="3.40.50.300">
    <property type="entry name" value="P-loop containing nucleotide triphosphate hydrolases"/>
    <property type="match status" value="1"/>
</dbReference>
<evidence type="ECO:0000313" key="8">
    <source>
        <dbReference type="Proteomes" id="UP000826271"/>
    </source>
</evidence>
<gene>
    <name evidence="7" type="ORF">BUALT_Bualt18G0029100</name>
</gene>
<dbReference type="InterPro" id="IPR050496">
    <property type="entry name" value="SNF2_RAD54_helicase_repair"/>
</dbReference>
<keyword evidence="2" id="KW-0378">Hydrolase</keyword>
<dbReference type="AlphaFoldDB" id="A0AAV6W7S4"/>
<dbReference type="FunFam" id="3.40.50.10810:FF:000019">
    <property type="entry name" value="DNA excision repair protein ERCC-6-like 2 isoform X1"/>
    <property type="match status" value="1"/>
</dbReference>
<dbReference type="Pfam" id="PF00271">
    <property type="entry name" value="Helicase_C"/>
    <property type="match status" value="1"/>
</dbReference>
<dbReference type="PROSITE" id="PS51194">
    <property type="entry name" value="HELICASE_CTER"/>
    <property type="match status" value="1"/>
</dbReference>
<name>A0AAV6W7S4_9LAMI</name>
<dbReference type="InterPro" id="IPR000330">
    <property type="entry name" value="SNF2_N"/>
</dbReference>
<dbReference type="SUPFAM" id="SSF52540">
    <property type="entry name" value="P-loop containing nucleoside triphosphate hydrolases"/>
    <property type="match status" value="2"/>
</dbReference>
<dbReference type="CDD" id="cd18793">
    <property type="entry name" value="SF2_C_SNF"/>
    <property type="match status" value="1"/>
</dbReference>
<dbReference type="InterPro" id="IPR049730">
    <property type="entry name" value="SNF2/RAD54-like_C"/>
</dbReference>
<feature type="compositionally biased region" description="Polar residues" evidence="4">
    <location>
        <begin position="15"/>
        <end position="30"/>
    </location>
</feature>